<dbReference type="PANTHER" id="PTHR43569:SF2">
    <property type="entry name" value="AMIDOHYDROLASE-RELATED DOMAIN-CONTAINING PROTEIN"/>
    <property type="match status" value="1"/>
</dbReference>
<feature type="domain" description="Amidohydrolase-related" evidence="2">
    <location>
        <begin position="31"/>
        <end position="376"/>
    </location>
</feature>
<sequence>MGCCGRGRLGLEAWLEQVQEEPVDPEAPVVDAHHHLFDCLKEPRGQVSLAAHLTKWMSRSGKEVVLKLAFPKSGIDSFGIRTVITDAYTPEQFKRDMAGHNVVQSVGVEIAMEDPAVRAKELKAVLESRIIAEQEAAYGYPNAWVGFVDLRLGKERVAKGIAAHLEANPNMKGIRHQLGWHKSRSIFSVPTASKNMMQSKKFREGLQAVADAGLSFDAWGYHTQLEEMARLAADFPSLPMVVNHLGTPLGIGIMKNKKEQVLKDWEAGLRALAAQPHVHIKLSGALTPMTGFGFEKRAVPPTSDEVADALEPLFRTAIAVFGPERCMFASNFPVDKVSCSYCVLLNGVKKVLQRLELSAEQRHAILCGNAQAFYRLKALD</sequence>
<name>A0ABP0IGM6_9DINO</name>
<keyword evidence="4" id="KW-1185">Reference proteome</keyword>
<dbReference type="EMBL" id="CAXAMM010003938">
    <property type="protein sequence ID" value="CAK9001760.1"/>
    <property type="molecule type" value="Genomic_DNA"/>
</dbReference>
<evidence type="ECO:0000259" key="2">
    <source>
        <dbReference type="Pfam" id="PF04909"/>
    </source>
</evidence>
<dbReference type="Proteomes" id="UP001642464">
    <property type="component" value="Unassembled WGS sequence"/>
</dbReference>
<comment type="similarity">
    <text evidence="1">Belongs to the metallo-dependent hydrolases superfamily.</text>
</comment>
<dbReference type="Gene3D" id="3.20.20.140">
    <property type="entry name" value="Metal-dependent hydrolases"/>
    <property type="match status" value="1"/>
</dbReference>
<gene>
    <name evidence="3" type="ORF">SCF082_LOCUS7075</name>
</gene>
<proteinExistence type="inferred from homology"/>
<dbReference type="InterPro" id="IPR032466">
    <property type="entry name" value="Metal_Hydrolase"/>
</dbReference>
<evidence type="ECO:0000313" key="4">
    <source>
        <dbReference type="Proteomes" id="UP001642464"/>
    </source>
</evidence>
<dbReference type="SUPFAM" id="SSF51556">
    <property type="entry name" value="Metallo-dependent hydrolases"/>
    <property type="match status" value="1"/>
</dbReference>
<protein>
    <submittedName>
        <fullName evidence="3">Uncharacterized protein y4mH</fullName>
    </submittedName>
</protein>
<accession>A0ABP0IGM6</accession>
<comment type="caution">
    <text evidence="3">The sequence shown here is derived from an EMBL/GenBank/DDBJ whole genome shotgun (WGS) entry which is preliminary data.</text>
</comment>
<evidence type="ECO:0000256" key="1">
    <source>
        <dbReference type="ARBA" id="ARBA00038310"/>
    </source>
</evidence>
<dbReference type="InterPro" id="IPR052350">
    <property type="entry name" value="Metallo-dep_Lactonases"/>
</dbReference>
<dbReference type="Pfam" id="PF04909">
    <property type="entry name" value="Amidohydro_2"/>
    <property type="match status" value="1"/>
</dbReference>
<dbReference type="PANTHER" id="PTHR43569">
    <property type="entry name" value="AMIDOHYDROLASE"/>
    <property type="match status" value="1"/>
</dbReference>
<reference evidence="3 4" key="1">
    <citation type="submission" date="2024-02" db="EMBL/GenBank/DDBJ databases">
        <authorList>
            <person name="Chen Y."/>
            <person name="Shah S."/>
            <person name="Dougan E. K."/>
            <person name="Thang M."/>
            <person name="Chan C."/>
        </authorList>
    </citation>
    <scope>NUCLEOTIDE SEQUENCE [LARGE SCALE GENOMIC DNA]</scope>
</reference>
<organism evidence="3 4">
    <name type="scientific">Durusdinium trenchii</name>
    <dbReference type="NCBI Taxonomy" id="1381693"/>
    <lineage>
        <taxon>Eukaryota</taxon>
        <taxon>Sar</taxon>
        <taxon>Alveolata</taxon>
        <taxon>Dinophyceae</taxon>
        <taxon>Suessiales</taxon>
        <taxon>Symbiodiniaceae</taxon>
        <taxon>Durusdinium</taxon>
    </lineage>
</organism>
<evidence type="ECO:0000313" key="3">
    <source>
        <dbReference type="EMBL" id="CAK9001760.1"/>
    </source>
</evidence>
<dbReference type="InterPro" id="IPR006680">
    <property type="entry name" value="Amidohydro-rel"/>
</dbReference>